<evidence type="ECO:0000259" key="8">
    <source>
        <dbReference type="Pfam" id="PF01618"/>
    </source>
</evidence>
<dbReference type="GO" id="GO:0005886">
    <property type="term" value="C:plasma membrane"/>
    <property type="evidence" value="ECO:0007669"/>
    <property type="project" value="UniProtKB-SubCell"/>
</dbReference>
<dbReference type="PANTHER" id="PTHR30625">
    <property type="entry name" value="PROTEIN TOLQ"/>
    <property type="match status" value="1"/>
</dbReference>
<dbReference type="InterPro" id="IPR002898">
    <property type="entry name" value="MotA_ExbB_proton_chnl"/>
</dbReference>
<keyword evidence="2" id="KW-1003">Cell membrane</keyword>
<keyword evidence="9" id="KW-0969">Cilium</keyword>
<dbReference type="AlphaFoldDB" id="A0A848I4K5"/>
<proteinExistence type="inferred from homology"/>
<evidence type="ECO:0000313" key="9">
    <source>
        <dbReference type="EMBL" id="NML97277.1"/>
    </source>
</evidence>
<protein>
    <submittedName>
        <fullName evidence="9">Flagellar motor protein MotA</fullName>
    </submittedName>
</protein>
<dbReference type="RefSeq" id="WP_169484304.1">
    <property type="nucleotide sequence ID" value="NZ_JABBGJ010000004.1"/>
</dbReference>
<evidence type="ECO:0000256" key="3">
    <source>
        <dbReference type="ARBA" id="ARBA00022692"/>
    </source>
</evidence>
<evidence type="ECO:0000256" key="7">
    <source>
        <dbReference type="SAM" id="Phobius"/>
    </source>
</evidence>
<dbReference type="PANTHER" id="PTHR30625:SF3">
    <property type="entry name" value="TOL-PAL SYSTEM PROTEIN TOLQ"/>
    <property type="match status" value="1"/>
</dbReference>
<sequence>MNPANVAAHLSPLQLFAQADLIVKSIMVLLALASVASWGVIVDKLFRFRALQRRAARWLELLQAQRSLAQLTTALSEFAEDPFARVYRAVVGEWRETWRQGLQHSESGRESLKERVARVALITRGVEIEQLQRGLPVLATVGSVAPFVGLFGTVWGIINAFQGIAASNNTSLAVVAPGIAEALFATALGLVAAIPAVVAYNRASGDLNAYANRLDTLTGLVEVQLSRQLEAGDFVVDAEHASTDHARHEHAVHEKHVRPELHAAIRTVTGGA</sequence>
<feature type="transmembrane region" description="Helical" evidence="7">
    <location>
        <begin position="178"/>
        <end position="200"/>
    </location>
</feature>
<keyword evidence="10" id="KW-1185">Reference proteome</keyword>
<evidence type="ECO:0000256" key="2">
    <source>
        <dbReference type="ARBA" id="ARBA00022475"/>
    </source>
</evidence>
<organism evidence="9 10">
    <name type="scientific">Paraburkholderia polaris</name>
    <dbReference type="NCBI Taxonomy" id="2728848"/>
    <lineage>
        <taxon>Bacteria</taxon>
        <taxon>Pseudomonadati</taxon>
        <taxon>Pseudomonadota</taxon>
        <taxon>Betaproteobacteria</taxon>
        <taxon>Burkholderiales</taxon>
        <taxon>Burkholderiaceae</taxon>
        <taxon>Paraburkholderia</taxon>
    </lineage>
</organism>
<feature type="transmembrane region" description="Helical" evidence="7">
    <location>
        <begin position="137"/>
        <end position="158"/>
    </location>
</feature>
<name>A0A848I4K5_9BURK</name>
<dbReference type="Proteomes" id="UP000544134">
    <property type="component" value="Unassembled WGS sequence"/>
</dbReference>
<keyword evidence="5 7" id="KW-0472">Membrane</keyword>
<feature type="domain" description="MotA/TolQ/ExbB proton channel" evidence="8">
    <location>
        <begin position="98"/>
        <end position="214"/>
    </location>
</feature>
<accession>A0A848I4K5</accession>
<evidence type="ECO:0000256" key="6">
    <source>
        <dbReference type="RuleBase" id="RU004057"/>
    </source>
</evidence>
<feature type="transmembrane region" description="Helical" evidence="7">
    <location>
        <begin position="21"/>
        <end position="42"/>
    </location>
</feature>
<keyword evidence="9" id="KW-0966">Cell projection</keyword>
<reference evidence="9 10" key="1">
    <citation type="submission" date="2020-04" db="EMBL/GenBank/DDBJ databases">
        <title>Paraburkholderia sp. RP-4-7 isolated from soil.</title>
        <authorList>
            <person name="Dahal R.H."/>
        </authorList>
    </citation>
    <scope>NUCLEOTIDE SEQUENCE [LARGE SCALE GENOMIC DNA]</scope>
    <source>
        <strain evidence="9 10">RP-4-7</strain>
    </source>
</reference>
<evidence type="ECO:0000256" key="4">
    <source>
        <dbReference type="ARBA" id="ARBA00022989"/>
    </source>
</evidence>
<keyword evidence="9" id="KW-0282">Flagellum</keyword>
<keyword evidence="3 7" id="KW-0812">Transmembrane</keyword>
<dbReference type="EMBL" id="JABBGJ010000004">
    <property type="protein sequence ID" value="NML97277.1"/>
    <property type="molecule type" value="Genomic_DNA"/>
</dbReference>
<dbReference type="Pfam" id="PF01618">
    <property type="entry name" value="MotA_ExbB"/>
    <property type="match status" value="1"/>
</dbReference>
<keyword evidence="6" id="KW-0813">Transport</keyword>
<comment type="caution">
    <text evidence="9">The sequence shown here is derived from an EMBL/GenBank/DDBJ whole genome shotgun (WGS) entry which is preliminary data.</text>
</comment>
<evidence type="ECO:0000313" key="10">
    <source>
        <dbReference type="Proteomes" id="UP000544134"/>
    </source>
</evidence>
<gene>
    <name evidence="9" type="ORF">HHL24_04820</name>
</gene>
<evidence type="ECO:0000256" key="5">
    <source>
        <dbReference type="ARBA" id="ARBA00023136"/>
    </source>
</evidence>
<keyword evidence="4 7" id="KW-1133">Transmembrane helix</keyword>
<keyword evidence="6" id="KW-0653">Protein transport</keyword>
<dbReference type="InterPro" id="IPR050790">
    <property type="entry name" value="ExbB/TolQ_transport"/>
</dbReference>
<comment type="subcellular location">
    <subcellularLocation>
        <location evidence="1">Cell membrane</location>
        <topology evidence="1">Multi-pass membrane protein</topology>
    </subcellularLocation>
    <subcellularLocation>
        <location evidence="6">Membrane</location>
        <topology evidence="6">Multi-pass membrane protein</topology>
    </subcellularLocation>
</comment>
<dbReference type="GO" id="GO:0017038">
    <property type="term" value="P:protein import"/>
    <property type="evidence" value="ECO:0007669"/>
    <property type="project" value="TreeGrafter"/>
</dbReference>
<evidence type="ECO:0000256" key="1">
    <source>
        <dbReference type="ARBA" id="ARBA00004651"/>
    </source>
</evidence>
<comment type="similarity">
    <text evidence="6">Belongs to the exbB/tolQ family.</text>
</comment>